<gene>
    <name evidence="2" type="ORF">SAMN05421819_3807</name>
</gene>
<protein>
    <submittedName>
        <fullName evidence="2">Uncharacterized protein</fullName>
    </submittedName>
</protein>
<evidence type="ECO:0000313" key="3">
    <source>
        <dbReference type="Proteomes" id="UP000236728"/>
    </source>
</evidence>
<feature type="region of interest" description="Disordered" evidence="1">
    <location>
        <begin position="1"/>
        <end position="20"/>
    </location>
</feature>
<dbReference type="OrthoDB" id="123046at2"/>
<evidence type="ECO:0000256" key="1">
    <source>
        <dbReference type="SAM" id="MobiDB-lite"/>
    </source>
</evidence>
<reference evidence="2 3" key="1">
    <citation type="submission" date="2016-10" db="EMBL/GenBank/DDBJ databases">
        <authorList>
            <person name="de Groot N.N."/>
        </authorList>
    </citation>
    <scope>NUCLEOTIDE SEQUENCE [LARGE SCALE GENOMIC DNA]</scope>
    <source>
        <strain evidence="2 3">DSM 22489</strain>
    </source>
</reference>
<dbReference type="EMBL" id="FNVA01000007">
    <property type="protein sequence ID" value="SEG61438.1"/>
    <property type="molecule type" value="Genomic_DNA"/>
</dbReference>
<feature type="compositionally biased region" description="Basic and acidic residues" evidence="1">
    <location>
        <begin position="11"/>
        <end position="20"/>
    </location>
</feature>
<dbReference type="Proteomes" id="UP000236728">
    <property type="component" value="Unassembled WGS sequence"/>
</dbReference>
<organism evidence="2 3">
    <name type="scientific">Bryocella elongata</name>
    <dbReference type="NCBI Taxonomy" id="863522"/>
    <lineage>
        <taxon>Bacteria</taxon>
        <taxon>Pseudomonadati</taxon>
        <taxon>Acidobacteriota</taxon>
        <taxon>Terriglobia</taxon>
        <taxon>Terriglobales</taxon>
        <taxon>Acidobacteriaceae</taxon>
        <taxon>Bryocella</taxon>
    </lineage>
</organism>
<dbReference type="AlphaFoldDB" id="A0A1H6BL56"/>
<keyword evidence="3" id="KW-1185">Reference proteome</keyword>
<accession>A0A1H6BL56</accession>
<sequence length="78" mass="8827">MPFDTNQPPRRPWEEKLHEATSRIEEEVSRVVKYVDDEVLPDVRRSSSAALRAAAERLAQLAQHLDDKASADADKGQK</sequence>
<dbReference type="RefSeq" id="WP_103934658.1">
    <property type="nucleotide sequence ID" value="NZ_FNVA01000007.1"/>
</dbReference>
<name>A0A1H6BL56_9BACT</name>
<proteinExistence type="predicted"/>
<evidence type="ECO:0000313" key="2">
    <source>
        <dbReference type="EMBL" id="SEG61438.1"/>
    </source>
</evidence>